<dbReference type="Proteomes" id="UP000077315">
    <property type="component" value="Unassembled WGS sequence"/>
</dbReference>
<dbReference type="AlphaFoldDB" id="A0A162TK26"/>
<keyword evidence="2" id="KW-1185">Reference proteome</keyword>
<protein>
    <submittedName>
        <fullName evidence="1">Uncharacterized protein</fullName>
    </submittedName>
</protein>
<dbReference type="EMBL" id="KV440998">
    <property type="protein sequence ID" value="OAD67753.1"/>
    <property type="molecule type" value="Genomic_DNA"/>
</dbReference>
<reference evidence="2" key="1">
    <citation type="submission" date="2015-06" db="EMBL/GenBank/DDBJ databases">
        <title>Expansion of signal transduction pathways in fungi by whole-genome duplication.</title>
        <authorList>
            <consortium name="DOE Joint Genome Institute"/>
            <person name="Corrochano L.M."/>
            <person name="Kuo A."/>
            <person name="Marcet-Houben M."/>
            <person name="Polaino S."/>
            <person name="Salamov A."/>
            <person name="Villalobos J.M."/>
            <person name="Alvarez M.I."/>
            <person name="Avalos J."/>
            <person name="Benito E.P."/>
            <person name="Benoit I."/>
            <person name="Burger G."/>
            <person name="Camino L.P."/>
            <person name="Canovas D."/>
            <person name="Cerda-Olmedo E."/>
            <person name="Cheng J.-F."/>
            <person name="Dominguez A."/>
            <person name="Elias M."/>
            <person name="Eslava A.P."/>
            <person name="Glaser F."/>
            <person name="Grimwood J."/>
            <person name="Gutierrez G."/>
            <person name="Heitman J."/>
            <person name="Henrissat B."/>
            <person name="Iturriaga E.A."/>
            <person name="Lang B.F."/>
            <person name="Lavin J.L."/>
            <person name="Lee S."/>
            <person name="Li W."/>
            <person name="Lindquist E."/>
            <person name="Lopez-Garcia S."/>
            <person name="Luque E.M."/>
            <person name="Marcos A.T."/>
            <person name="Martin J."/>
            <person name="McCluskey K."/>
            <person name="Medina H.R."/>
            <person name="Miralles-Duran A."/>
            <person name="Miyazaki A."/>
            <person name="Munoz-Torres E."/>
            <person name="Oguiza J.A."/>
            <person name="Ohm R."/>
            <person name="Olmedo M."/>
            <person name="Orejas M."/>
            <person name="Ortiz-Castellanos L."/>
            <person name="Pisabarro A.G."/>
            <person name="Rodriguez-Romero J."/>
            <person name="Ruiz-Herrera J."/>
            <person name="Ruiz-Vazquez R."/>
            <person name="Sanz C."/>
            <person name="Schackwitz W."/>
            <person name="Schmutz J."/>
            <person name="Shahriari M."/>
            <person name="Shelest E."/>
            <person name="Silva-Franco F."/>
            <person name="Soanes D."/>
            <person name="Syed K."/>
            <person name="Tagua V.G."/>
            <person name="Talbot N.J."/>
            <person name="Thon M."/>
            <person name="De vries R.P."/>
            <person name="Wiebenga A."/>
            <person name="Yadav J.S."/>
            <person name="Braun E.L."/>
            <person name="Baker S."/>
            <person name="Garre V."/>
            <person name="Horwitz B."/>
            <person name="Torres-Martinez S."/>
            <person name="Idnurm A."/>
            <person name="Herrera-Estrella A."/>
            <person name="Gabaldon T."/>
            <person name="Grigoriev I.V."/>
        </authorList>
    </citation>
    <scope>NUCLEOTIDE SEQUENCE [LARGE SCALE GENOMIC DNA]</scope>
    <source>
        <strain evidence="2">NRRL 1555(-)</strain>
    </source>
</reference>
<gene>
    <name evidence="1" type="ORF">PHYBLDRAFT_174078</name>
</gene>
<dbReference type="VEuPathDB" id="FungiDB:PHYBLDRAFT_174078"/>
<evidence type="ECO:0000313" key="2">
    <source>
        <dbReference type="Proteomes" id="UP000077315"/>
    </source>
</evidence>
<evidence type="ECO:0000313" key="1">
    <source>
        <dbReference type="EMBL" id="OAD67753.1"/>
    </source>
</evidence>
<proteinExistence type="predicted"/>
<dbReference type="GeneID" id="28998086"/>
<accession>A0A162TK26</accession>
<name>A0A162TK26_PHYB8</name>
<dbReference type="RefSeq" id="XP_018285793.1">
    <property type="nucleotide sequence ID" value="XM_018437180.1"/>
</dbReference>
<sequence length="174" mass="19651">MNSTTKIYTVICTCSSCTKNAIGGILQNAQTFKRHNDANKLLDIGSKNRETHIEMGDVSDTLIDYEDNYSIISAETTVQSVSFLREDEIFQFEESDVKTTSLASDNGNPDSSDESEDESEVEVAGVENFGHSCFQFCLLRKGFVSKFYQVLTLNYYCYLYYFGSGKLYDWGQSQ</sequence>
<organism evidence="1 2">
    <name type="scientific">Phycomyces blakesleeanus (strain ATCC 8743b / DSM 1359 / FGSC 10004 / NBRC 33097 / NRRL 1555)</name>
    <dbReference type="NCBI Taxonomy" id="763407"/>
    <lineage>
        <taxon>Eukaryota</taxon>
        <taxon>Fungi</taxon>
        <taxon>Fungi incertae sedis</taxon>
        <taxon>Mucoromycota</taxon>
        <taxon>Mucoromycotina</taxon>
        <taxon>Mucoromycetes</taxon>
        <taxon>Mucorales</taxon>
        <taxon>Phycomycetaceae</taxon>
        <taxon>Phycomyces</taxon>
    </lineage>
</organism>
<dbReference type="InParanoid" id="A0A162TK26"/>